<dbReference type="GO" id="GO:0030515">
    <property type="term" value="F:snoRNA binding"/>
    <property type="evidence" value="ECO:0007669"/>
    <property type="project" value="TreeGrafter"/>
</dbReference>
<organism evidence="14 15">
    <name type="scientific">Tieghemiomyces parasiticus</name>
    <dbReference type="NCBI Taxonomy" id="78921"/>
    <lineage>
        <taxon>Eukaryota</taxon>
        <taxon>Fungi</taxon>
        <taxon>Fungi incertae sedis</taxon>
        <taxon>Zoopagomycota</taxon>
        <taxon>Kickxellomycotina</taxon>
        <taxon>Dimargaritomycetes</taxon>
        <taxon>Dimargaritales</taxon>
        <taxon>Dimargaritaceae</taxon>
        <taxon>Tieghemiomyces</taxon>
    </lineage>
</organism>
<evidence type="ECO:0000256" key="5">
    <source>
        <dbReference type="ARBA" id="ARBA00022884"/>
    </source>
</evidence>
<feature type="domain" description="Small ribosomal subunit protein uS4 N-terminal" evidence="12">
    <location>
        <begin position="4"/>
        <end position="107"/>
    </location>
</feature>
<evidence type="ECO:0000256" key="6">
    <source>
        <dbReference type="ARBA" id="ARBA00023242"/>
    </source>
</evidence>
<accession>A0A9W8AB90</accession>
<evidence type="ECO:0000256" key="8">
    <source>
        <dbReference type="ARBA" id="ARBA00069727"/>
    </source>
</evidence>
<dbReference type="PANTHER" id="PTHR11831">
    <property type="entry name" value="30S 40S RIBOSOMAL PROTEIN"/>
    <property type="match status" value="1"/>
</dbReference>
<comment type="subcellular location">
    <subcellularLocation>
        <location evidence="1">Nucleus</location>
        <location evidence="1">Nucleolus</location>
    </subcellularLocation>
</comment>
<dbReference type="Gene3D" id="3.10.290.10">
    <property type="entry name" value="RNA-binding S4 domain"/>
    <property type="match status" value="1"/>
</dbReference>
<evidence type="ECO:0000259" key="11">
    <source>
        <dbReference type="SMART" id="SM00363"/>
    </source>
</evidence>
<keyword evidence="15" id="KW-1185">Reference proteome</keyword>
<dbReference type="Pfam" id="PF00163">
    <property type="entry name" value="Ribosomal_S4"/>
    <property type="match status" value="1"/>
</dbReference>
<keyword evidence="7 14" id="KW-0687">Ribonucleoprotein</keyword>
<evidence type="ECO:0000256" key="10">
    <source>
        <dbReference type="PROSITE-ProRule" id="PRU00182"/>
    </source>
</evidence>
<dbReference type="EMBL" id="JANBPT010000656">
    <property type="protein sequence ID" value="KAJ1914966.1"/>
    <property type="molecule type" value="Genomic_DNA"/>
</dbReference>
<reference evidence="14" key="1">
    <citation type="submission" date="2022-07" db="EMBL/GenBank/DDBJ databases">
        <title>Phylogenomic reconstructions and comparative analyses of Kickxellomycotina fungi.</title>
        <authorList>
            <person name="Reynolds N.K."/>
            <person name="Stajich J.E."/>
            <person name="Barry K."/>
            <person name="Grigoriev I.V."/>
            <person name="Crous P."/>
            <person name="Smith M.E."/>
        </authorList>
    </citation>
    <scope>NUCLEOTIDE SEQUENCE</scope>
    <source>
        <strain evidence="14">RSA 861</strain>
    </source>
</reference>
<feature type="domain" description="RNA-binding S4" evidence="11">
    <location>
        <begin position="108"/>
        <end position="171"/>
    </location>
</feature>
<dbReference type="GO" id="GO:0019843">
    <property type="term" value="F:rRNA binding"/>
    <property type="evidence" value="ECO:0007669"/>
    <property type="project" value="UniProtKB-KW"/>
</dbReference>
<keyword evidence="5 10" id="KW-0694">RNA-binding</keyword>
<comment type="similarity">
    <text evidence="2">Belongs to the universal ribosomal protein uS4 family.</text>
</comment>
<evidence type="ECO:0000313" key="14">
    <source>
        <dbReference type="EMBL" id="KAJ1927117.1"/>
    </source>
</evidence>
<name>A0A9W8AB90_9FUNG</name>
<evidence type="ECO:0000313" key="15">
    <source>
        <dbReference type="Proteomes" id="UP001150569"/>
    </source>
</evidence>
<dbReference type="PANTHER" id="PTHR11831:SF1">
    <property type="entry name" value="U3 SMALL NUCLEOLAR RIBONUCLEOPROTEIN PROTEIN IMP3"/>
    <property type="match status" value="1"/>
</dbReference>
<dbReference type="InterPro" id="IPR036986">
    <property type="entry name" value="S4_RNA-bd_sf"/>
</dbReference>
<dbReference type="CDD" id="cd00165">
    <property type="entry name" value="S4"/>
    <property type="match status" value="1"/>
</dbReference>
<dbReference type="GO" id="GO:0032040">
    <property type="term" value="C:small-subunit processome"/>
    <property type="evidence" value="ECO:0007669"/>
    <property type="project" value="TreeGrafter"/>
</dbReference>
<dbReference type="PROSITE" id="PS50889">
    <property type="entry name" value="S4"/>
    <property type="match status" value="1"/>
</dbReference>
<keyword evidence="3" id="KW-0690">Ribosome biogenesis</keyword>
<keyword evidence="6" id="KW-0539">Nucleus</keyword>
<dbReference type="EMBL" id="JANBPT010000133">
    <property type="protein sequence ID" value="KAJ1927117.1"/>
    <property type="molecule type" value="Genomic_DNA"/>
</dbReference>
<sequence length="182" mass="21709">MVRQFKYHESKLLKKVDFLEYKNEKNIEQIRVIGRYNLKNREEYLQYGQLAYEARRLTKMLAKLDAKDTYRLEQENRLLDKLYDMGIIDTRNQMSKAATVTVEHFCRRRLAVVMCRNRMSESIPRATKLILQGHVRIGTEIVTDPAFLVTRGNEDFLTWVDSSKVKRHVLKYNDQLDDYDLL</sequence>
<evidence type="ECO:0000256" key="1">
    <source>
        <dbReference type="ARBA" id="ARBA00004604"/>
    </source>
</evidence>
<evidence type="ECO:0000313" key="13">
    <source>
        <dbReference type="EMBL" id="KAJ1914966.1"/>
    </source>
</evidence>
<evidence type="ECO:0000256" key="4">
    <source>
        <dbReference type="ARBA" id="ARBA00022730"/>
    </source>
</evidence>
<evidence type="ECO:0000256" key="9">
    <source>
        <dbReference type="ARBA" id="ARBA00072223"/>
    </source>
</evidence>
<protein>
    <recommendedName>
        <fullName evidence="8">U3 small nucleolar ribonucleoprotein protein IMP3</fullName>
    </recommendedName>
    <alternativeName>
        <fullName evidence="9">U3 small nucleolar ribonucleoprotein protein imp3</fullName>
    </alternativeName>
</protein>
<dbReference type="Pfam" id="PF01479">
    <property type="entry name" value="S4"/>
    <property type="match status" value="1"/>
</dbReference>
<comment type="caution">
    <text evidence="14">The sequence shown here is derived from an EMBL/GenBank/DDBJ whole genome shotgun (WGS) entry which is preliminary data.</text>
</comment>
<dbReference type="GO" id="GO:0006364">
    <property type="term" value="P:rRNA processing"/>
    <property type="evidence" value="ECO:0007669"/>
    <property type="project" value="TreeGrafter"/>
</dbReference>
<dbReference type="FunFam" id="3.10.290.10:FF:000006">
    <property type="entry name" value="U3 small nucleolar ribonucleoprotein IMP3"/>
    <property type="match status" value="1"/>
</dbReference>
<dbReference type="SUPFAM" id="SSF55174">
    <property type="entry name" value="Alpha-L RNA-binding motif"/>
    <property type="match status" value="1"/>
</dbReference>
<evidence type="ECO:0000256" key="3">
    <source>
        <dbReference type="ARBA" id="ARBA00022517"/>
    </source>
</evidence>
<dbReference type="GO" id="GO:0042274">
    <property type="term" value="P:ribosomal small subunit biogenesis"/>
    <property type="evidence" value="ECO:0007669"/>
    <property type="project" value="TreeGrafter"/>
</dbReference>
<dbReference type="Proteomes" id="UP001150569">
    <property type="component" value="Unassembled WGS sequence"/>
</dbReference>
<dbReference type="InterPro" id="IPR022801">
    <property type="entry name" value="Ribosomal_uS4"/>
</dbReference>
<proteinExistence type="inferred from homology"/>
<dbReference type="InterPro" id="IPR001912">
    <property type="entry name" value="Ribosomal_uS4_N"/>
</dbReference>
<dbReference type="GO" id="GO:0034457">
    <property type="term" value="C:Mpp10 complex"/>
    <property type="evidence" value="ECO:0007669"/>
    <property type="project" value="TreeGrafter"/>
</dbReference>
<evidence type="ECO:0000256" key="2">
    <source>
        <dbReference type="ARBA" id="ARBA00007465"/>
    </source>
</evidence>
<evidence type="ECO:0000256" key="7">
    <source>
        <dbReference type="ARBA" id="ARBA00023274"/>
    </source>
</evidence>
<keyword evidence="4" id="KW-0699">rRNA-binding</keyword>
<dbReference type="InterPro" id="IPR002942">
    <property type="entry name" value="S4_RNA-bd"/>
</dbReference>
<dbReference type="AlphaFoldDB" id="A0A9W8AB90"/>
<evidence type="ECO:0000259" key="12">
    <source>
        <dbReference type="SMART" id="SM01390"/>
    </source>
</evidence>
<dbReference type="OrthoDB" id="10248812at2759"/>
<dbReference type="SMART" id="SM01390">
    <property type="entry name" value="Ribosomal_S4"/>
    <property type="match status" value="1"/>
</dbReference>
<gene>
    <name evidence="14" type="primary">imp3_1</name>
    <name evidence="13" type="synonym">imp3_2</name>
    <name evidence="14" type="ORF">IWQ60_003200</name>
    <name evidence="13" type="ORF">IWQ60_008612</name>
</gene>
<dbReference type="SMART" id="SM00363">
    <property type="entry name" value="S4"/>
    <property type="match status" value="1"/>
</dbReference>